<proteinExistence type="predicted"/>
<dbReference type="Proteomes" id="UP000824005">
    <property type="component" value="Unassembled WGS sequence"/>
</dbReference>
<evidence type="ECO:0000313" key="2">
    <source>
        <dbReference type="EMBL" id="HIY67077.1"/>
    </source>
</evidence>
<dbReference type="Pfam" id="PF09350">
    <property type="entry name" value="DJC28_CD"/>
    <property type="match status" value="1"/>
</dbReference>
<evidence type="ECO:0000313" key="3">
    <source>
        <dbReference type="Proteomes" id="UP000824005"/>
    </source>
</evidence>
<accession>A0A9D1YXN1</accession>
<name>A0A9D1YXN1_9MICO</name>
<organism evidence="2 3">
    <name type="scientific">Candidatus Agrococcus pullicola</name>
    <dbReference type="NCBI Taxonomy" id="2838429"/>
    <lineage>
        <taxon>Bacteria</taxon>
        <taxon>Bacillati</taxon>
        <taxon>Actinomycetota</taxon>
        <taxon>Actinomycetes</taxon>
        <taxon>Micrococcales</taxon>
        <taxon>Microbacteriaceae</taxon>
        <taxon>Agrococcus</taxon>
    </lineage>
</organism>
<sequence>MGSMEWSMADRQIREAMERGEFDDLSGAGKPLNLQGANNPNWWITRKIESENLEGIAEVGAPGVLALRREASRFPESLLDERDEEAVRARLEDYNARVKRDRMHPDLTLPIPVVAPMIDIDDMVAQWRERKTKS</sequence>
<reference evidence="2" key="2">
    <citation type="submission" date="2021-04" db="EMBL/GenBank/DDBJ databases">
        <authorList>
            <person name="Gilroy R."/>
        </authorList>
    </citation>
    <scope>NUCLEOTIDE SEQUENCE</scope>
    <source>
        <strain evidence="2">ChiGjej1B1-98</strain>
    </source>
</reference>
<feature type="domain" description="DnaJ homologue subfamily C member 28 conserved" evidence="1">
    <location>
        <begin position="8"/>
        <end position="76"/>
    </location>
</feature>
<comment type="caution">
    <text evidence="2">The sequence shown here is derived from an EMBL/GenBank/DDBJ whole genome shotgun (WGS) entry which is preliminary data.</text>
</comment>
<gene>
    <name evidence="2" type="ORF">H9830_12480</name>
</gene>
<evidence type="ECO:0000259" key="1">
    <source>
        <dbReference type="Pfam" id="PF09350"/>
    </source>
</evidence>
<reference evidence="2" key="1">
    <citation type="journal article" date="2021" name="PeerJ">
        <title>Extensive microbial diversity within the chicken gut microbiome revealed by metagenomics and culture.</title>
        <authorList>
            <person name="Gilroy R."/>
            <person name="Ravi A."/>
            <person name="Getino M."/>
            <person name="Pursley I."/>
            <person name="Horton D.L."/>
            <person name="Alikhan N.F."/>
            <person name="Baker D."/>
            <person name="Gharbi K."/>
            <person name="Hall N."/>
            <person name="Watson M."/>
            <person name="Adriaenssens E.M."/>
            <person name="Foster-Nyarko E."/>
            <person name="Jarju S."/>
            <person name="Secka A."/>
            <person name="Antonio M."/>
            <person name="Oren A."/>
            <person name="Chaudhuri R.R."/>
            <person name="La Ragione R."/>
            <person name="Hildebrand F."/>
            <person name="Pallen M.J."/>
        </authorList>
    </citation>
    <scope>NUCLEOTIDE SEQUENCE</scope>
    <source>
        <strain evidence="2">ChiGjej1B1-98</strain>
    </source>
</reference>
<dbReference type="InterPro" id="IPR018961">
    <property type="entry name" value="DnaJ_homolog_subfam-C_membr-28"/>
</dbReference>
<dbReference type="AlphaFoldDB" id="A0A9D1YXN1"/>
<protein>
    <submittedName>
        <fullName evidence="2">DUF1992 domain-containing protein</fullName>
    </submittedName>
</protein>
<dbReference type="EMBL" id="DXDC01000377">
    <property type="protein sequence ID" value="HIY67077.1"/>
    <property type="molecule type" value="Genomic_DNA"/>
</dbReference>